<dbReference type="GO" id="GO:0006289">
    <property type="term" value="P:nucleotide-excision repair"/>
    <property type="evidence" value="ECO:0007669"/>
    <property type="project" value="UniProtKB-UniRule"/>
</dbReference>
<protein>
    <recommendedName>
        <fullName evidence="6">UvrABC system protein C</fullName>
        <shortName evidence="6">Protein UvrC</shortName>
    </recommendedName>
    <alternativeName>
        <fullName evidence="6">Excinuclease ABC subunit C</fullName>
    </alternativeName>
</protein>
<dbReference type="InterPro" id="IPR047296">
    <property type="entry name" value="GIY-YIG_UvrC_Cho"/>
</dbReference>
<dbReference type="AlphaFoldDB" id="A0A497E5K8"/>
<dbReference type="SMART" id="SM00465">
    <property type="entry name" value="GIYc"/>
    <property type="match status" value="1"/>
</dbReference>
<evidence type="ECO:0000313" key="10">
    <source>
        <dbReference type="EMBL" id="RLE10185.1"/>
    </source>
</evidence>
<evidence type="ECO:0000256" key="1">
    <source>
        <dbReference type="ARBA" id="ARBA00022490"/>
    </source>
</evidence>
<dbReference type="PROSITE" id="PS50151">
    <property type="entry name" value="UVR"/>
    <property type="match status" value="1"/>
</dbReference>
<dbReference type="Pfam" id="PF01541">
    <property type="entry name" value="GIY-YIG"/>
    <property type="match status" value="1"/>
</dbReference>
<dbReference type="Pfam" id="PF02151">
    <property type="entry name" value="UVR"/>
    <property type="match status" value="1"/>
</dbReference>
<keyword evidence="3 6" id="KW-0228">DNA excision</keyword>
<comment type="subcellular location">
    <subcellularLocation>
        <location evidence="6">Cytoplasm</location>
    </subcellularLocation>
</comment>
<dbReference type="FunFam" id="3.40.1440.10:FF:000001">
    <property type="entry name" value="UvrABC system protein C"/>
    <property type="match status" value="1"/>
</dbReference>
<dbReference type="SMART" id="SM00278">
    <property type="entry name" value="HhH1"/>
    <property type="match status" value="2"/>
</dbReference>
<dbReference type="InterPro" id="IPR038476">
    <property type="entry name" value="UvrC_RNase_H_dom_sf"/>
</dbReference>
<feature type="domain" description="GIY-YIG" evidence="8">
    <location>
        <begin position="12"/>
        <end position="90"/>
    </location>
</feature>
<evidence type="ECO:0000256" key="6">
    <source>
        <dbReference type="HAMAP-Rule" id="MF_00203"/>
    </source>
</evidence>
<dbReference type="PANTHER" id="PTHR30562">
    <property type="entry name" value="UVRC/OXIDOREDUCTASE"/>
    <property type="match status" value="1"/>
</dbReference>
<dbReference type="GO" id="GO:0005737">
    <property type="term" value="C:cytoplasm"/>
    <property type="evidence" value="ECO:0007669"/>
    <property type="project" value="UniProtKB-SubCell"/>
</dbReference>
<name>A0A497E5K8_UNCAE</name>
<dbReference type="InterPro" id="IPR001943">
    <property type="entry name" value="UVR_dom"/>
</dbReference>
<feature type="domain" description="UvrC family homology region profile" evidence="9">
    <location>
        <begin position="250"/>
        <end position="472"/>
    </location>
</feature>
<dbReference type="Pfam" id="PF22920">
    <property type="entry name" value="UvrC_RNaseH"/>
    <property type="match status" value="1"/>
</dbReference>
<keyword evidence="1 6" id="KW-0963">Cytoplasm</keyword>
<dbReference type="InterPro" id="IPR000305">
    <property type="entry name" value="GIY-YIG_endonuc"/>
</dbReference>
<evidence type="ECO:0000256" key="3">
    <source>
        <dbReference type="ARBA" id="ARBA00022769"/>
    </source>
</evidence>
<evidence type="ECO:0000259" key="9">
    <source>
        <dbReference type="PROSITE" id="PS50165"/>
    </source>
</evidence>
<evidence type="ECO:0000256" key="4">
    <source>
        <dbReference type="ARBA" id="ARBA00022881"/>
    </source>
</evidence>
<dbReference type="Gene3D" id="1.10.150.20">
    <property type="entry name" value="5' to 3' exonuclease, C-terminal subdomain"/>
    <property type="match status" value="1"/>
</dbReference>
<dbReference type="InterPro" id="IPR010994">
    <property type="entry name" value="RuvA_2-like"/>
</dbReference>
<comment type="caution">
    <text evidence="10">The sequence shown here is derived from an EMBL/GenBank/DDBJ whole genome shotgun (WGS) entry which is preliminary data.</text>
</comment>
<dbReference type="CDD" id="cd10434">
    <property type="entry name" value="GIY-YIG_UvrC_Cho"/>
    <property type="match status" value="1"/>
</dbReference>
<dbReference type="GO" id="GO:0009381">
    <property type="term" value="F:excinuclease ABC activity"/>
    <property type="evidence" value="ECO:0007669"/>
    <property type="project" value="UniProtKB-UniRule"/>
</dbReference>
<evidence type="ECO:0000259" key="7">
    <source>
        <dbReference type="PROSITE" id="PS50151"/>
    </source>
</evidence>
<dbReference type="Pfam" id="PF08459">
    <property type="entry name" value="UvrC_RNaseH_dom"/>
    <property type="match status" value="1"/>
</dbReference>
<dbReference type="Pfam" id="PF14520">
    <property type="entry name" value="HHH_5"/>
    <property type="match status" value="1"/>
</dbReference>
<organism evidence="10 11">
    <name type="scientific">Aerophobetes bacterium</name>
    <dbReference type="NCBI Taxonomy" id="2030807"/>
    <lineage>
        <taxon>Bacteria</taxon>
        <taxon>Candidatus Aerophobota</taxon>
    </lineage>
</organism>
<dbReference type="Proteomes" id="UP000279422">
    <property type="component" value="Unassembled WGS sequence"/>
</dbReference>
<dbReference type="PANTHER" id="PTHR30562:SF1">
    <property type="entry name" value="UVRABC SYSTEM PROTEIN C"/>
    <property type="match status" value="1"/>
</dbReference>
<sequence length="595" mass="69208">MMIKEKLRQLPDKPGVYLFKDEEGRIIYVGKALSLKKRVRSYFRKGSFSPRTESLVSQVHDLEWMVTDSESEAYLLESNLIKHHRPRYNIQLRDDKSYPYIKLTISDPFPQVFLTRNPKQDGSQYFGPYTNVKAARKTLNLIHRLFPLRRCKGKLKVRSRPCLNYHIKECSAPCVGKITREEYSFLVRGVLLFLRGHYKRLLLQLEREMYKASEEEKFERAAKLRDAIRAIQRLSQTQKVSSFPGEDRDLIALAFDGRDACVLVFLIREGKLIDKKHFLLKVDEKDSGKDILSSFVKEYYSRSSFIPPRILLQYEIDEPASIARWLSEKREGEVKLEVPHRGEKVKLMRLAEENARLILEQERFRDKEKALSQLKEHLGLKEKPLRIEGFDISNLRGKEAVGSVVVFEEGRAKKDEYRRFKIKTVEGIDDFAMLSEVVGRRYQRLLKEKKSLPHLILVDGGKGQLSSCLKVLEKLNLGHIPIIGLAKRFEEVYLPHRSSPLRIRKDSAALRLLQEIRDEAHRFAHSYHGKSYAKKLRCSSLDEIPGVGAKTKRLLLSYFKSLNEIKKKSPEDLEVVPGIGRKRAEKILEYLRENA</sequence>
<evidence type="ECO:0000256" key="2">
    <source>
        <dbReference type="ARBA" id="ARBA00022763"/>
    </source>
</evidence>
<keyword evidence="4 6" id="KW-0267">Excision nuclease</keyword>
<dbReference type="Gene3D" id="4.10.860.10">
    <property type="entry name" value="UVR domain"/>
    <property type="match status" value="1"/>
</dbReference>
<keyword evidence="2 6" id="KW-0227">DNA damage</keyword>
<comment type="subunit">
    <text evidence="6">Interacts with UvrB in an incision complex.</text>
</comment>
<dbReference type="PROSITE" id="PS50165">
    <property type="entry name" value="UVRC"/>
    <property type="match status" value="1"/>
</dbReference>
<feature type="domain" description="UVR" evidence="7">
    <location>
        <begin position="199"/>
        <end position="234"/>
    </location>
</feature>
<comment type="function">
    <text evidence="6">The UvrABC repair system catalyzes the recognition and processing of DNA lesions. UvrC both incises the 5' and 3' sides of the lesion. The N-terminal half is responsible for the 3' incision and the C-terminal half is responsible for the 5' incision.</text>
</comment>
<dbReference type="InterPro" id="IPR001162">
    <property type="entry name" value="UvrC_RNase_H_dom"/>
</dbReference>
<dbReference type="NCBIfam" id="NF001824">
    <property type="entry name" value="PRK00558.1-5"/>
    <property type="match status" value="1"/>
</dbReference>
<dbReference type="PROSITE" id="PS50164">
    <property type="entry name" value="GIY_YIG"/>
    <property type="match status" value="1"/>
</dbReference>
<dbReference type="SUPFAM" id="SSF82771">
    <property type="entry name" value="GIY-YIG endonuclease"/>
    <property type="match status" value="1"/>
</dbReference>
<dbReference type="HAMAP" id="MF_00203">
    <property type="entry name" value="UvrC"/>
    <property type="match status" value="1"/>
</dbReference>
<dbReference type="EMBL" id="QMPZ01000015">
    <property type="protein sequence ID" value="RLE10185.1"/>
    <property type="molecule type" value="Genomic_DNA"/>
</dbReference>
<dbReference type="SUPFAM" id="SSF46600">
    <property type="entry name" value="C-terminal UvrC-binding domain of UvrB"/>
    <property type="match status" value="1"/>
</dbReference>
<dbReference type="InterPro" id="IPR004791">
    <property type="entry name" value="UvrC"/>
</dbReference>
<evidence type="ECO:0000256" key="5">
    <source>
        <dbReference type="ARBA" id="ARBA00023204"/>
    </source>
</evidence>
<dbReference type="InterPro" id="IPR036876">
    <property type="entry name" value="UVR_dom_sf"/>
</dbReference>
<keyword evidence="5 6" id="KW-0234">DNA repair</keyword>
<reference evidence="10 11" key="1">
    <citation type="submission" date="2018-06" db="EMBL/GenBank/DDBJ databases">
        <title>Extensive metabolic versatility and redundancy in microbially diverse, dynamic hydrothermal sediments.</title>
        <authorList>
            <person name="Dombrowski N."/>
            <person name="Teske A."/>
            <person name="Baker B.J."/>
        </authorList>
    </citation>
    <scope>NUCLEOTIDE SEQUENCE [LARGE SCALE GENOMIC DNA]</scope>
    <source>
        <strain evidence="10">B47_G16</strain>
    </source>
</reference>
<evidence type="ECO:0000313" key="11">
    <source>
        <dbReference type="Proteomes" id="UP000279422"/>
    </source>
</evidence>
<accession>A0A497E5K8</accession>
<keyword evidence="6" id="KW-0742">SOS response</keyword>
<dbReference type="GO" id="GO:0009432">
    <property type="term" value="P:SOS response"/>
    <property type="evidence" value="ECO:0007669"/>
    <property type="project" value="UniProtKB-UniRule"/>
</dbReference>
<evidence type="ECO:0000259" key="8">
    <source>
        <dbReference type="PROSITE" id="PS50164"/>
    </source>
</evidence>
<dbReference type="Gene3D" id="3.30.420.340">
    <property type="entry name" value="UvrC, RNAse H endonuclease domain"/>
    <property type="match status" value="1"/>
</dbReference>
<dbReference type="Gene3D" id="3.40.1440.10">
    <property type="entry name" value="GIY-YIG endonuclease"/>
    <property type="match status" value="1"/>
</dbReference>
<gene>
    <name evidence="6" type="primary">uvrC</name>
    <name evidence="10" type="ORF">DRJ00_02220</name>
</gene>
<dbReference type="InterPro" id="IPR050066">
    <property type="entry name" value="UvrABC_protein_C"/>
</dbReference>
<dbReference type="InterPro" id="IPR035901">
    <property type="entry name" value="GIY-YIG_endonuc_sf"/>
</dbReference>
<comment type="similarity">
    <text evidence="6">Belongs to the UvrC family.</text>
</comment>
<dbReference type="InterPro" id="IPR003583">
    <property type="entry name" value="Hlx-hairpin-Hlx_DNA-bd_motif"/>
</dbReference>
<dbReference type="GO" id="GO:0009380">
    <property type="term" value="C:excinuclease repair complex"/>
    <property type="evidence" value="ECO:0007669"/>
    <property type="project" value="InterPro"/>
</dbReference>
<proteinExistence type="inferred from homology"/>
<dbReference type="SUPFAM" id="SSF47781">
    <property type="entry name" value="RuvA domain 2-like"/>
    <property type="match status" value="1"/>
</dbReference>
<dbReference type="NCBIfam" id="TIGR00194">
    <property type="entry name" value="uvrC"/>
    <property type="match status" value="1"/>
</dbReference>
<dbReference type="GO" id="GO:0003677">
    <property type="term" value="F:DNA binding"/>
    <property type="evidence" value="ECO:0007669"/>
    <property type="project" value="UniProtKB-UniRule"/>
</dbReference>